<evidence type="ECO:0000256" key="3">
    <source>
        <dbReference type="ARBA" id="ARBA00022553"/>
    </source>
</evidence>
<dbReference type="InterPro" id="IPR011006">
    <property type="entry name" value="CheY-like_superfamily"/>
</dbReference>
<evidence type="ECO:0000256" key="6">
    <source>
        <dbReference type="PROSITE-ProRule" id="PRU00169"/>
    </source>
</evidence>
<evidence type="ECO:0000259" key="8">
    <source>
        <dbReference type="PROSITE" id="PS50109"/>
    </source>
</evidence>
<keyword evidence="11" id="KW-1185">Reference proteome</keyword>
<dbReference type="Gene3D" id="1.10.287.130">
    <property type="match status" value="1"/>
</dbReference>
<dbReference type="AlphaFoldDB" id="A0A9W9NFZ4"/>
<dbReference type="GO" id="GO:0000155">
    <property type="term" value="F:phosphorelay sensor kinase activity"/>
    <property type="evidence" value="ECO:0007669"/>
    <property type="project" value="InterPro"/>
</dbReference>
<dbReference type="Pfam" id="PF00512">
    <property type="entry name" value="HisKA"/>
    <property type="match status" value="1"/>
</dbReference>
<keyword evidence="3 6" id="KW-0597">Phosphoprotein</keyword>
<protein>
    <recommendedName>
        <fullName evidence="2">histidine kinase</fullName>
        <ecNumber evidence="2">2.7.13.3</ecNumber>
    </recommendedName>
</protein>
<reference evidence="10" key="1">
    <citation type="submission" date="2022-12" db="EMBL/GenBank/DDBJ databases">
        <authorList>
            <person name="Petersen C."/>
        </authorList>
    </citation>
    <scope>NUCLEOTIDE SEQUENCE</scope>
    <source>
        <strain evidence="10">IBT 15544</strain>
    </source>
</reference>
<dbReference type="GO" id="GO:0009927">
    <property type="term" value="F:histidine phosphotransfer kinase activity"/>
    <property type="evidence" value="ECO:0007669"/>
    <property type="project" value="TreeGrafter"/>
</dbReference>
<dbReference type="Gene3D" id="3.30.450.40">
    <property type="match status" value="1"/>
</dbReference>
<feature type="region of interest" description="Disordered" evidence="7">
    <location>
        <begin position="782"/>
        <end position="802"/>
    </location>
</feature>
<dbReference type="CDD" id="cd17546">
    <property type="entry name" value="REC_hyHK_CKI1_RcsC-like"/>
    <property type="match status" value="1"/>
</dbReference>
<dbReference type="InterPro" id="IPR001789">
    <property type="entry name" value="Sig_transdc_resp-reg_receiver"/>
</dbReference>
<dbReference type="CDD" id="cd00082">
    <property type="entry name" value="HisKA"/>
    <property type="match status" value="1"/>
</dbReference>
<dbReference type="EC" id="2.7.13.3" evidence="2"/>
<evidence type="ECO:0000256" key="5">
    <source>
        <dbReference type="ARBA" id="ARBA00022777"/>
    </source>
</evidence>
<evidence type="ECO:0000256" key="4">
    <source>
        <dbReference type="ARBA" id="ARBA00022679"/>
    </source>
</evidence>
<dbReference type="PRINTS" id="PR00344">
    <property type="entry name" value="BCTRLSENSOR"/>
</dbReference>
<evidence type="ECO:0000256" key="1">
    <source>
        <dbReference type="ARBA" id="ARBA00000085"/>
    </source>
</evidence>
<dbReference type="SMART" id="SM00387">
    <property type="entry name" value="HATPase_c"/>
    <property type="match status" value="1"/>
</dbReference>
<dbReference type="SUPFAM" id="SSF55781">
    <property type="entry name" value="GAF domain-like"/>
    <property type="match status" value="1"/>
</dbReference>
<feature type="domain" description="Histidine kinase" evidence="8">
    <location>
        <begin position="384"/>
        <end position="626"/>
    </location>
</feature>
<dbReference type="PROSITE" id="PS50110">
    <property type="entry name" value="RESPONSE_REGULATORY"/>
    <property type="match status" value="1"/>
</dbReference>
<dbReference type="SMART" id="SM00448">
    <property type="entry name" value="REC"/>
    <property type="match status" value="1"/>
</dbReference>
<dbReference type="SUPFAM" id="SSF55874">
    <property type="entry name" value="ATPase domain of HSP90 chaperone/DNA topoisomerase II/histidine kinase"/>
    <property type="match status" value="1"/>
</dbReference>
<keyword evidence="5 10" id="KW-0418">Kinase</keyword>
<evidence type="ECO:0000259" key="9">
    <source>
        <dbReference type="PROSITE" id="PS50110"/>
    </source>
</evidence>
<dbReference type="Gene3D" id="3.30.565.10">
    <property type="entry name" value="Histidine kinase-like ATPase, C-terminal domain"/>
    <property type="match status" value="1"/>
</dbReference>
<keyword evidence="4" id="KW-0808">Transferase</keyword>
<gene>
    <name evidence="10" type="ORF">N7498_001351</name>
</gene>
<evidence type="ECO:0000313" key="11">
    <source>
        <dbReference type="Proteomes" id="UP001150904"/>
    </source>
</evidence>
<feature type="compositionally biased region" description="Polar residues" evidence="7">
    <location>
        <begin position="787"/>
        <end position="802"/>
    </location>
</feature>
<dbReference type="PANTHER" id="PTHR43047:SF72">
    <property type="entry name" value="OSMOSENSING HISTIDINE PROTEIN KINASE SLN1"/>
    <property type="match status" value="1"/>
</dbReference>
<dbReference type="PROSITE" id="PS50109">
    <property type="entry name" value="HIS_KIN"/>
    <property type="match status" value="1"/>
</dbReference>
<dbReference type="SUPFAM" id="SSF52172">
    <property type="entry name" value="CheY-like"/>
    <property type="match status" value="1"/>
</dbReference>
<dbReference type="EMBL" id="JAPQKR010000004">
    <property type="protein sequence ID" value="KAJ5219252.1"/>
    <property type="molecule type" value="Genomic_DNA"/>
</dbReference>
<dbReference type="InterPro" id="IPR036890">
    <property type="entry name" value="HATPase_C_sf"/>
</dbReference>
<evidence type="ECO:0000313" key="10">
    <source>
        <dbReference type="EMBL" id="KAJ5219252.1"/>
    </source>
</evidence>
<dbReference type="InterPro" id="IPR005467">
    <property type="entry name" value="His_kinase_dom"/>
</dbReference>
<dbReference type="Pfam" id="PF00072">
    <property type="entry name" value="Response_reg"/>
    <property type="match status" value="1"/>
</dbReference>
<dbReference type="InterPro" id="IPR003594">
    <property type="entry name" value="HATPase_dom"/>
</dbReference>
<dbReference type="Pfam" id="PF02518">
    <property type="entry name" value="HATPase_c"/>
    <property type="match status" value="1"/>
</dbReference>
<evidence type="ECO:0000256" key="2">
    <source>
        <dbReference type="ARBA" id="ARBA00012438"/>
    </source>
</evidence>
<comment type="caution">
    <text evidence="10">The sequence shown here is derived from an EMBL/GenBank/DDBJ whole genome shotgun (WGS) entry which is preliminary data.</text>
</comment>
<dbReference type="SUPFAM" id="SSF47384">
    <property type="entry name" value="Homodimeric domain of signal transducing histidine kinase"/>
    <property type="match status" value="1"/>
</dbReference>
<dbReference type="Proteomes" id="UP001150904">
    <property type="component" value="Unassembled WGS sequence"/>
</dbReference>
<organism evidence="10 11">
    <name type="scientific">Penicillium cinerascens</name>
    <dbReference type="NCBI Taxonomy" id="70096"/>
    <lineage>
        <taxon>Eukaryota</taxon>
        <taxon>Fungi</taxon>
        <taxon>Dikarya</taxon>
        <taxon>Ascomycota</taxon>
        <taxon>Pezizomycotina</taxon>
        <taxon>Eurotiomycetes</taxon>
        <taxon>Eurotiomycetidae</taxon>
        <taxon>Eurotiales</taxon>
        <taxon>Aspergillaceae</taxon>
        <taxon>Penicillium</taxon>
    </lineage>
</organism>
<dbReference type="InterPro" id="IPR036097">
    <property type="entry name" value="HisK_dim/P_sf"/>
</dbReference>
<comment type="catalytic activity">
    <reaction evidence="1">
        <text>ATP + protein L-histidine = ADP + protein N-phospho-L-histidine.</text>
        <dbReference type="EC" id="2.7.13.3"/>
    </reaction>
</comment>
<dbReference type="OrthoDB" id="21225at2759"/>
<proteinExistence type="predicted"/>
<dbReference type="InterPro" id="IPR029016">
    <property type="entry name" value="GAF-like_dom_sf"/>
</dbReference>
<dbReference type="GO" id="GO:0005886">
    <property type="term" value="C:plasma membrane"/>
    <property type="evidence" value="ECO:0007669"/>
    <property type="project" value="TreeGrafter"/>
</dbReference>
<reference evidence="10" key="2">
    <citation type="journal article" date="2023" name="IMA Fungus">
        <title>Comparative genomic study of the Penicillium genus elucidates a diverse pangenome and 15 lateral gene transfer events.</title>
        <authorList>
            <person name="Petersen C."/>
            <person name="Sorensen T."/>
            <person name="Nielsen M.R."/>
            <person name="Sondergaard T.E."/>
            <person name="Sorensen J.L."/>
            <person name="Fitzpatrick D.A."/>
            <person name="Frisvad J.C."/>
            <person name="Nielsen K.L."/>
        </authorList>
    </citation>
    <scope>NUCLEOTIDE SEQUENCE</scope>
    <source>
        <strain evidence="10">IBT 15544</strain>
    </source>
</reference>
<accession>A0A9W9NFZ4</accession>
<dbReference type="Gene3D" id="3.40.50.2300">
    <property type="match status" value="1"/>
</dbReference>
<dbReference type="SMART" id="SM00388">
    <property type="entry name" value="HisKA"/>
    <property type="match status" value="1"/>
</dbReference>
<dbReference type="GeneID" id="83175714"/>
<name>A0A9W9NFZ4_9EURO</name>
<sequence length="969" mass="107959">MAILSGQRTSSFFPKADAAILTSKHTPPSTRPQTVGPVYDRHNADHPIGPWPSNVETAFYPKTVPYAPASIPEKPLRPPHRYLRAVLAENERLRLSMLWYYTRDILKEHEFLSGLQEKAHLAQESTGWEFAVIGILDVNFYIRLATVGLQLGILPRGETICAHTVTQPPGSVFLLPSLMEDWRFQESPYIEQGGLRAYAGAPLRLQNEYGDCVGLGSLCVASSTKEEPLTKTQQQALVRLADWVVSDLVQCARARRQRERRQMSELLSTAQRETDDSVSEEPILRILRTTYPDTAISLQPFKATHVEIDGRDPIPISYFEDGLWEDTDYLDDFIANSNHLELPSNRTVRIIAALAKTCAGMLSQMWRKRLLMEAMKAKEKFLRGFSHQLRTPIHGILGSVELLDEELQARNLSESVLPMSALMEEASERDTREPSMYLNLIKMAGRDLTSIVDNMITLNRWSDIAITDRHHAMHTFDELEGEIENEILRLASGDTRYQTSIFFNHDTPPGGDSFRTDLGVLRDTLLPLVINSIQNTPRGVVSITASIHPNRKQLTVDIEDTGHGIHPDHQQRIFEPYEKIDPHTAGAGLGLTLASKFATLLNGTIDLISSEIGRGSHFRATFRDVACVCSPFPSQPLASKFNDLPSKFFHIATGSDCLSLCEHFIPFLGRNGFTSSDTIEDSIIILDAVPDLEQHRTHLSRIPSDQVAICLVRTSEEDSRLEENTNNVVYATGLFTMSTLRSTLEKTYNLLLEIKSRGPSCPLPPNEPQVMLSNMYQGPNTDEKATCNPSTSDTINPSSNATVPAISQPDAAASAVLRKATRIFPALTTSPRPTALIVDDNAVNLRIMEMYCRKRGLASYSAADGLQAVKIFSQRQALSATGQGPSIELVFMDLQMPVCDGIEAMEQIRSLEERNNWSKSYLFVMTGQDSSSDRTAAKAAGGDEFFVKPVIIKQLDRVLNRYFPAFEAS</sequence>
<dbReference type="PANTHER" id="PTHR43047">
    <property type="entry name" value="TWO-COMPONENT HISTIDINE PROTEIN KINASE"/>
    <property type="match status" value="1"/>
</dbReference>
<dbReference type="RefSeq" id="XP_058313825.1">
    <property type="nucleotide sequence ID" value="XM_058448414.1"/>
</dbReference>
<feature type="domain" description="Response regulatory" evidence="9">
    <location>
        <begin position="834"/>
        <end position="963"/>
    </location>
</feature>
<evidence type="ECO:0000256" key="7">
    <source>
        <dbReference type="SAM" id="MobiDB-lite"/>
    </source>
</evidence>
<feature type="modified residue" description="4-aspartylphosphate" evidence="6">
    <location>
        <position position="893"/>
    </location>
</feature>
<dbReference type="InterPro" id="IPR003661">
    <property type="entry name" value="HisK_dim/P_dom"/>
</dbReference>
<dbReference type="InterPro" id="IPR004358">
    <property type="entry name" value="Sig_transdc_His_kin-like_C"/>
</dbReference>